<proteinExistence type="predicted"/>
<organism evidence="2 3">
    <name type="scientific">Hirsutella minnesotensis 3608</name>
    <dbReference type="NCBI Taxonomy" id="1043627"/>
    <lineage>
        <taxon>Eukaryota</taxon>
        <taxon>Fungi</taxon>
        <taxon>Dikarya</taxon>
        <taxon>Ascomycota</taxon>
        <taxon>Pezizomycotina</taxon>
        <taxon>Sordariomycetes</taxon>
        <taxon>Hypocreomycetidae</taxon>
        <taxon>Hypocreales</taxon>
        <taxon>Ophiocordycipitaceae</taxon>
        <taxon>Hirsutella</taxon>
    </lineage>
</organism>
<dbReference type="AlphaFoldDB" id="A0A0F7ZRR3"/>
<feature type="domain" description="Methyltransferase" evidence="1">
    <location>
        <begin position="111"/>
        <end position="212"/>
    </location>
</feature>
<gene>
    <name evidence="2" type="ORF">HIM_10546</name>
</gene>
<evidence type="ECO:0000313" key="2">
    <source>
        <dbReference type="EMBL" id="KJZ70063.1"/>
    </source>
</evidence>
<dbReference type="Proteomes" id="UP000054481">
    <property type="component" value="Unassembled WGS sequence"/>
</dbReference>
<dbReference type="OrthoDB" id="66144at2759"/>
<dbReference type="PANTHER" id="PTHR43667:SF2">
    <property type="entry name" value="FATTY ACID C-METHYL TRANSFERASE"/>
    <property type="match status" value="1"/>
</dbReference>
<name>A0A0F7ZRR3_9HYPO</name>
<dbReference type="InterPro" id="IPR029063">
    <property type="entry name" value="SAM-dependent_MTases_sf"/>
</dbReference>
<dbReference type="PANTHER" id="PTHR43667">
    <property type="entry name" value="CYCLOPROPANE-FATTY-ACYL-PHOSPHOLIPID SYNTHASE"/>
    <property type="match status" value="1"/>
</dbReference>
<dbReference type="CDD" id="cd02440">
    <property type="entry name" value="AdoMet_MTases"/>
    <property type="match status" value="1"/>
</dbReference>
<dbReference type="EMBL" id="KQ030652">
    <property type="protein sequence ID" value="KJZ70063.1"/>
    <property type="molecule type" value="Genomic_DNA"/>
</dbReference>
<accession>A0A0F7ZRR3</accession>
<protein>
    <recommendedName>
        <fullName evidence="1">Methyltransferase domain-containing protein</fullName>
    </recommendedName>
</protein>
<dbReference type="InterPro" id="IPR050723">
    <property type="entry name" value="CFA/CMAS"/>
</dbReference>
<evidence type="ECO:0000313" key="3">
    <source>
        <dbReference type="Proteomes" id="UP000054481"/>
    </source>
</evidence>
<evidence type="ECO:0000259" key="1">
    <source>
        <dbReference type="Pfam" id="PF13649"/>
    </source>
</evidence>
<sequence length="339" mass="38758">MLRRCWEAVVSCTYVFRHRATTKFSAEIRYISSDREDHYRDKVVSTYDDPPEMWHKALGDNLSFQFGLFDQDELNLGPRPGPVGPSEFRHFDRQLELAGLLQKDRPQIKRILDLGCGWGYISKRMATLFPDCERIDAINISERQLRYCAENLSEDLAKRILLYHCNGQDVDLLPQPDMPYDLVIVRGVYTHFSNSVFEESVTHVAARLRPGGLLIISDTLYTSDLKTYKSAIPDASDRLACGNRKTPEYFSGVLKNNGLEIQDMRIMPSNREVIHWFQKVRLNIDKSFPHGAVGPIQELHEMADSFSTSLAKNKASVYSSARRAFYTVRSSSIKPLLIG</sequence>
<dbReference type="SUPFAM" id="SSF53335">
    <property type="entry name" value="S-adenosyl-L-methionine-dependent methyltransferases"/>
    <property type="match status" value="1"/>
</dbReference>
<keyword evidence="3" id="KW-1185">Reference proteome</keyword>
<reference evidence="2 3" key="1">
    <citation type="journal article" date="2014" name="Genome Biol. Evol.">
        <title>Comparative genomics and transcriptomics analyses reveal divergent lifestyle features of nematode endoparasitic fungus Hirsutella minnesotensis.</title>
        <authorList>
            <person name="Lai Y."/>
            <person name="Liu K."/>
            <person name="Zhang X."/>
            <person name="Zhang X."/>
            <person name="Li K."/>
            <person name="Wang N."/>
            <person name="Shu C."/>
            <person name="Wu Y."/>
            <person name="Wang C."/>
            <person name="Bushley K.E."/>
            <person name="Xiang M."/>
            <person name="Liu X."/>
        </authorList>
    </citation>
    <scope>NUCLEOTIDE SEQUENCE [LARGE SCALE GENOMIC DNA]</scope>
    <source>
        <strain evidence="2 3">3608</strain>
    </source>
</reference>
<dbReference type="InterPro" id="IPR041698">
    <property type="entry name" value="Methyltransf_25"/>
</dbReference>
<dbReference type="Gene3D" id="3.40.50.150">
    <property type="entry name" value="Vaccinia Virus protein VP39"/>
    <property type="match status" value="1"/>
</dbReference>
<dbReference type="Pfam" id="PF13649">
    <property type="entry name" value="Methyltransf_25"/>
    <property type="match status" value="1"/>
</dbReference>